<name>A0A2N9BLI4_STRCX</name>
<dbReference type="Proteomes" id="UP000235464">
    <property type="component" value="Chromosome I"/>
</dbReference>
<dbReference type="GO" id="GO:0008168">
    <property type="term" value="F:methyltransferase activity"/>
    <property type="evidence" value="ECO:0007669"/>
    <property type="project" value="TreeGrafter"/>
</dbReference>
<sequence>MTGHEQQLSEAQREHWQLTYGAHPGMYGEEPSEAAVHAAAVFRTAGAREVLELGAGHGRDALFFAREGFSVLATDFSAAGLEQLRRAADAQGVSGRVMTASHDAREPLPLADASMDAVFAHMLLCMALSTKEIRALVAEVRRVLRPGGAFVYTVRHTGDAHYRDGIGHGDDIWEHGGFAVHFFSRELVDDLAHGWDLREVHAFEEGGLPRRLWRVTLTRLDAAVTPLTALGHTDEAESPASLAARLRDEE</sequence>
<dbReference type="InterPro" id="IPR029063">
    <property type="entry name" value="SAM-dependent_MTases_sf"/>
</dbReference>
<dbReference type="OrthoDB" id="9804312at2"/>
<evidence type="ECO:0000313" key="3">
    <source>
        <dbReference type="Proteomes" id="UP000235464"/>
    </source>
</evidence>
<reference evidence="3" key="1">
    <citation type="submission" date="2017-11" db="EMBL/GenBank/DDBJ databases">
        <authorList>
            <person name="Wibberg D."/>
        </authorList>
    </citation>
    <scope>NUCLEOTIDE SEQUENCE [LARGE SCALE GENOMIC DNA]</scope>
</reference>
<dbReference type="RefSeq" id="WP_010038262.1">
    <property type="nucleotide sequence ID" value="NZ_LT962942.1"/>
</dbReference>
<dbReference type="PANTHER" id="PTHR42912">
    <property type="entry name" value="METHYLTRANSFERASE"/>
    <property type="match status" value="1"/>
</dbReference>
<organism evidence="2 3">
    <name type="scientific">Streptomyces chartreusis NRRL 3882</name>
    <dbReference type="NCBI Taxonomy" id="1079985"/>
    <lineage>
        <taxon>Bacteria</taxon>
        <taxon>Bacillati</taxon>
        <taxon>Actinomycetota</taxon>
        <taxon>Actinomycetes</taxon>
        <taxon>Kitasatosporales</taxon>
        <taxon>Streptomycetaceae</taxon>
        <taxon>Streptomyces</taxon>
    </lineage>
</organism>
<accession>A0A2N9BLI4</accession>
<protein>
    <submittedName>
        <fullName evidence="2">Tellurite resistance protein TehB</fullName>
    </submittedName>
</protein>
<dbReference type="AlphaFoldDB" id="A0A2N9BLI4"/>
<evidence type="ECO:0000313" key="2">
    <source>
        <dbReference type="EMBL" id="SOR84227.1"/>
    </source>
</evidence>
<dbReference type="SUPFAM" id="SSF53335">
    <property type="entry name" value="S-adenosyl-L-methionine-dependent methyltransferases"/>
    <property type="match status" value="1"/>
</dbReference>
<dbReference type="CDD" id="cd02440">
    <property type="entry name" value="AdoMet_MTases"/>
    <property type="match status" value="1"/>
</dbReference>
<keyword evidence="3" id="KW-1185">Reference proteome</keyword>
<dbReference type="InterPro" id="IPR041698">
    <property type="entry name" value="Methyltransf_25"/>
</dbReference>
<dbReference type="Gene3D" id="3.40.50.150">
    <property type="entry name" value="Vaccinia Virus protein VP39"/>
    <property type="match status" value="1"/>
</dbReference>
<feature type="domain" description="Methyltransferase" evidence="1">
    <location>
        <begin position="50"/>
        <end position="148"/>
    </location>
</feature>
<dbReference type="InterPro" id="IPR050508">
    <property type="entry name" value="Methyltransf_Superfamily"/>
</dbReference>
<dbReference type="PANTHER" id="PTHR42912:SF93">
    <property type="entry name" value="N6-ADENOSINE-METHYLTRANSFERASE TMT1A"/>
    <property type="match status" value="1"/>
</dbReference>
<dbReference type="EMBL" id="LT963352">
    <property type="protein sequence ID" value="SOR84227.1"/>
    <property type="molecule type" value="Genomic_DNA"/>
</dbReference>
<gene>
    <name evidence="2" type="ORF">SCNRRL3882_7672</name>
</gene>
<proteinExistence type="predicted"/>
<evidence type="ECO:0000259" key="1">
    <source>
        <dbReference type="Pfam" id="PF13649"/>
    </source>
</evidence>
<dbReference type="Pfam" id="PF13649">
    <property type="entry name" value="Methyltransf_25"/>
    <property type="match status" value="1"/>
</dbReference>